<sequence length="572" mass="65492">MLKELNIRNFAIIEELSVNFENGLTVLTGETGAGKSIIIDAVHLLCGGRASQEFVRHGAKKAELTGLFFVPDRHPAFDKLMEAGIDQEDGIIILRRDINENGKSICRVNGKLVPLSVLREIGSTLVDIHGQHENQELMDEKRHIDLLDQFAEKQLRPIKQKYQQMYDKYRSLKREVDAININEQQIAQRIDLYQFQIQELEEAKLSVKEEEELLEERKRLQNFHKIYEHAVQAYEAISGEMKGLDCIGEAMGALEDIVPLDEQFNDSFEAVSSSFYSLQDASYQIKNIIDELEFDPERLNEVESRLAQYQMLKRKYGSTVEEIITYYEKIKEELNTLLNRDEAIQQKEQQLRKMEAELEHLCDELTKVRKKCAATLSEAIMNELRDLHMEKAKFIVQFERLNNFDSNGKDYISFYISTNVGEPPKSLPKIASGGELSRIMLALKTIFSSKSQITSIIFDEVDTGVSGRVAQAIAEKISNISLNSQVLCISHLPQVAAMADQHYLILKQVEKNRTYTTVKKIEDEKRVEEISRMMSGAEITELTLQHARELLKLANEKKNEIRKSASKNPIST</sequence>
<feature type="coiled-coil region" evidence="10">
    <location>
        <begin position="327"/>
        <end position="371"/>
    </location>
</feature>
<keyword evidence="10" id="KW-0175">Coiled coil</keyword>
<dbReference type="Gene3D" id="3.40.50.300">
    <property type="entry name" value="P-loop containing nucleotide triphosphate hydrolases"/>
    <property type="match status" value="2"/>
</dbReference>
<keyword evidence="5 9" id="KW-0227">DNA damage</keyword>
<dbReference type="PANTHER" id="PTHR11059">
    <property type="entry name" value="DNA REPAIR PROTEIN RECN"/>
    <property type="match status" value="1"/>
</dbReference>
<dbReference type="PIRSF" id="PIRSF003128">
    <property type="entry name" value="RecN"/>
    <property type="match status" value="1"/>
</dbReference>
<proteinExistence type="inferred from homology"/>
<evidence type="ECO:0000256" key="1">
    <source>
        <dbReference type="ARBA" id="ARBA00003618"/>
    </source>
</evidence>
<evidence type="ECO:0000259" key="11">
    <source>
        <dbReference type="Pfam" id="PF02463"/>
    </source>
</evidence>
<dbReference type="InterPro" id="IPR027417">
    <property type="entry name" value="P-loop_NTPase"/>
</dbReference>
<evidence type="ECO:0000313" key="12">
    <source>
        <dbReference type="EMBL" id="MFC5540286.1"/>
    </source>
</evidence>
<dbReference type="RefSeq" id="WP_390308559.1">
    <property type="nucleotide sequence ID" value="NZ_JBHSNQ010000009.1"/>
</dbReference>
<dbReference type="CDD" id="cd03241">
    <property type="entry name" value="ABC_RecN"/>
    <property type="match status" value="2"/>
</dbReference>
<gene>
    <name evidence="12" type="primary">recN</name>
    <name evidence="12" type="ORF">ACFPOH_00560</name>
</gene>
<keyword evidence="4" id="KW-0547">Nucleotide-binding</keyword>
<comment type="similarity">
    <text evidence="2 9">Belongs to the RecN family.</text>
</comment>
<evidence type="ECO:0000313" key="13">
    <source>
        <dbReference type="Proteomes" id="UP001595978"/>
    </source>
</evidence>
<name>A0ABW0R704_9BACL</name>
<keyword evidence="6" id="KW-0067">ATP-binding</keyword>
<evidence type="ECO:0000256" key="5">
    <source>
        <dbReference type="ARBA" id="ARBA00022763"/>
    </source>
</evidence>
<feature type="coiled-coil region" evidence="10">
    <location>
        <begin position="162"/>
        <end position="220"/>
    </location>
</feature>
<protein>
    <recommendedName>
        <fullName evidence="3 9">DNA repair protein RecN</fullName>
    </recommendedName>
    <alternativeName>
        <fullName evidence="8 9">Recombination protein N</fullName>
    </alternativeName>
</protein>
<evidence type="ECO:0000256" key="3">
    <source>
        <dbReference type="ARBA" id="ARBA00021315"/>
    </source>
</evidence>
<evidence type="ECO:0000256" key="8">
    <source>
        <dbReference type="ARBA" id="ARBA00033408"/>
    </source>
</evidence>
<evidence type="ECO:0000256" key="6">
    <source>
        <dbReference type="ARBA" id="ARBA00022840"/>
    </source>
</evidence>
<evidence type="ECO:0000256" key="10">
    <source>
        <dbReference type="SAM" id="Coils"/>
    </source>
</evidence>
<dbReference type="EMBL" id="JBHSNQ010000009">
    <property type="protein sequence ID" value="MFC5540286.1"/>
    <property type="molecule type" value="Genomic_DNA"/>
</dbReference>
<feature type="domain" description="RecF/RecN/SMC N-terminal" evidence="11">
    <location>
        <begin position="1"/>
        <end position="509"/>
    </location>
</feature>
<dbReference type="SUPFAM" id="SSF52540">
    <property type="entry name" value="P-loop containing nucleoside triphosphate hydrolases"/>
    <property type="match status" value="2"/>
</dbReference>
<comment type="caution">
    <text evidence="12">The sequence shown here is derived from an EMBL/GenBank/DDBJ whole genome shotgun (WGS) entry which is preliminary data.</text>
</comment>
<keyword evidence="13" id="KW-1185">Reference proteome</keyword>
<dbReference type="InterPro" id="IPR003395">
    <property type="entry name" value="RecF/RecN/SMC_N"/>
</dbReference>
<dbReference type="Pfam" id="PF02463">
    <property type="entry name" value="SMC_N"/>
    <property type="match status" value="1"/>
</dbReference>
<dbReference type="PANTHER" id="PTHR11059:SF0">
    <property type="entry name" value="DNA REPAIR PROTEIN RECN"/>
    <property type="match status" value="1"/>
</dbReference>
<evidence type="ECO:0000256" key="4">
    <source>
        <dbReference type="ARBA" id="ARBA00022741"/>
    </source>
</evidence>
<keyword evidence="7 9" id="KW-0234">DNA repair</keyword>
<evidence type="ECO:0000256" key="7">
    <source>
        <dbReference type="ARBA" id="ARBA00023204"/>
    </source>
</evidence>
<evidence type="ECO:0000256" key="9">
    <source>
        <dbReference type="PIRNR" id="PIRNR003128"/>
    </source>
</evidence>
<accession>A0ABW0R704</accession>
<comment type="function">
    <text evidence="1 9">May be involved in recombinational repair of damaged DNA.</text>
</comment>
<evidence type="ECO:0000256" key="2">
    <source>
        <dbReference type="ARBA" id="ARBA00009441"/>
    </source>
</evidence>
<reference evidence="13" key="1">
    <citation type="journal article" date="2019" name="Int. J. Syst. Evol. Microbiol.">
        <title>The Global Catalogue of Microorganisms (GCM) 10K type strain sequencing project: providing services to taxonomists for standard genome sequencing and annotation.</title>
        <authorList>
            <consortium name="The Broad Institute Genomics Platform"/>
            <consortium name="The Broad Institute Genome Sequencing Center for Infectious Disease"/>
            <person name="Wu L."/>
            <person name="Ma J."/>
        </authorList>
    </citation>
    <scope>NUCLEOTIDE SEQUENCE [LARGE SCALE GENOMIC DNA]</scope>
    <source>
        <strain evidence="13">CCUG 56331</strain>
    </source>
</reference>
<dbReference type="InterPro" id="IPR004604">
    <property type="entry name" value="DNA_recomb/repair_RecN"/>
</dbReference>
<dbReference type="NCBIfam" id="TIGR00634">
    <property type="entry name" value="recN"/>
    <property type="match status" value="1"/>
</dbReference>
<organism evidence="12 13">
    <name type="scientific">Ureibacillus suwonensis</name>
    <dbReference type="NCBI Taxonomy" id="313007"/>
    <lineage>
        <taxon>Bacteria</taxon>
        <taxon>Bacillati</taxon>
        <taxon>Bacillota</taxon>
        <taxon>Bacilli</taxon>
        <taxon>Bacillales</taxon>
        <taxon>Caryophanaceae</taxon>
        <taxon>Ureibacillus</taxon>
    </lineage>
</organism>
<dbReference type="Proteomes" id="UP001595978">
    <property type="component" value="Unassembled WGS sequence"/>
</dbReference>
<dbReference type="NCBIfam" id="NF008121">
    <property type="entry name" value="PRK10869.1"/>
    <property type="match status" value="1"/>
</dbReference>